<dbReference type="InterPro" id="IPR036390">
    <property type="entry name" value="WH_DNA-bd_sf"/>
</dbReference>
<comment type="similarity">
    <text evidence="1">Belongs to the ROK (NagC/XylR) family.</text>
</comment>
<dbReference type="PANTHER" id="PTHR18964:SF149">
    <property type="entry name" value="BIFUNCTIONAL UDP-N-ACETYLGLUCOSAMINE 2-EPIMERASE_N-ACETYLMANNOSAMINE KINASE"/>
    <property type="match status" value="1"/>
</dbReference>
<gene>
    <name evidence="2" type="ORF">C1I64_11675</name>
</gene>
<reference evidence="2 3" key="1">
    <citation type="submission" date="2018-03" db="EMBL/GenBank/DDBJ databases">
        <title>Bacteriophage NCPPB3778 and a type I-E CRISPR drive the evolution of the US Biological Select Agent, Rathayibacter toxicus.</title>
        <authorList>
            <person name="Davis E.W.II."/>
            <person name="Tabima J.F."/>
            <person name="Weisberg A.J."/>
            <person name="Dantas Lopes L."/>
            <person name="Wiseman M.S."/>
            <person name="Wiseman M.S."/>
            <person name="Pupko T."/>
            <person name="Belcher M.S."/>
            <person name="Sechler A.J."/>
            <person name="Tancos M.A."/>
            <person name="Schroeder B.K."/>
            <person name="Murray T.D."/>
            <person name="Luster D.G."/>
            <person name="Schneider W.L."/>
            <person name="Rogers E."/>
            <person name="Andreote F.D."/>
            <person name="Grunwald N.J."/>
            <person name="Putnam M.L."/>
            <person name="Chang J.H."/>
        </authorList>
    </citation>
    <scope>NUCLEOTIDE SEQUENCE [LARGE SCALE GENOMIC DNA]</scope>
    <source>
        <strain evidence="2 3">DSM 15932</strain>
    </source>
</reference>
<dbReference type="RefSeq" id="WP_127887317.1">
    <property type="nucleotide sequence ID" value="NZ_CP028137.1"/>
</dbReference>
<dbReference type="InterPro" id="IPR043129">
    <property type="entry name" value="ATPase_NBD"/>
</dbReference>
<dbReference type="InterPro" id="IPR036388">
    <property type="entry name" value="WH-like_DNA-bd_sf"/>
</dbReference>
<dbReference type="InterPro" id="IPR000600">
    <property type="entry name" value="ROK"/>
</dbReference>
<dbReference type="SUPFAM" id="SSF46785">
    <property type="entry name" value="Winged helix' DNA-binding domain"/>
    <property type="match status" value="1"/>
</dbReference>
<proteinExistence type="inferred from homology"/>
<dbReference type="Gene3D" id="3.30.420.40">
    <property type="match status" value="2"/>
</dbReference>
<dbReference type="Pfam" id="PF00480">
    <property type="entry name" value="ROK"/>
    <property type="match status" value="1"/>
</dbReference>
<accession>A0A3T0T1Y3</accession>
<dbReference type="PANTHER" id="PTHR18964">
    <property type="entry name" value="ROK (REPRESSOR, ORF, KINASE) FAMILY"/>
    <property type="match status" value="1"/>
</dbReference>
<dbReference type="Gene3D" id="1.10.10.10">
    <property type="entry name" value="Winged helix-like DNA-binding domain superfamily/Winged helix DNA-binding domain"/>
    <property type="match status" value="1"/>
</dbReference>
<evidence type="ECO:0000313" key="2">
    <source>
        <dbReference type="EMBL" id="AZZ52634.1"/>
    </source>
</evidence>
<dbReference type="AlphaFoldDB" id="A0A3T0T1Y3"/>
<dbReference type="SUPFAM" id="SSF53067">
    <property type="entry name" value="Actin-like ATPase domain"/>
    <property type="match status" value="1"/>
</dbReference>
<dbReference type="EMBL" id="CP028137">
    <property type="protein sequence ID" value="AZZ52634.1"/>
    <property type="molecule type" value="Genomic_DNA"/>
</dbReference>
<dbReference type="KEGG" id="rfs:C1I64_11675"/>
<dbReference type="Proteomes" id="UP000285317">
    <property type="component" value="Chromosome"/>
</dbReference>
<evidence type="ECO:0000256" key="1">
    <source>
        <dbReference type="ARBA" id="ARBA00006479"/>
    </source>
</evidence>
<protein>
    <submittedName>
        <fullName evidence="2">Transcriptional regulator</fullName>
    </submittedName>
</protein>
<sequence length="405" mass="41815">MAENATRGNNLDRVRRHNLSALLRLVHRGGPRSRSQLTRFTGLNRSTIAALVGELVELGVVRELQPETLNQVGRPSPIVETDPRVVAIAVNPEIDAVTVAIVGLDAEVRRRIRRTAAVPSAEAAAALAAGAIAELVAELPVDARTVGIGVAVPGLVRDADGLVRVGPHLGWTDEPFSRMLAEATGLPVLSANDANLGALAESVLGAGREVSHLVYLNGGASGVGAGVIVGGTPLHGIDGYAGEIGHTLVNSAGVDCHCGAVGCLETEVGRAELLRVLGLDESADVSERLEEALAASSDPAVRAEVERQLGHLAVALRNVVNIFNPQLVVLGGFLGALVGVAPGFLEERLGRGGPFRVALDSVRIARTELGADLLMLGAAELAFERLLADPLTAELHPAGGARPAA</sequence>
<organism evidence="2 3">
    <name type="scientific">Rathayibacter festucae DSM 15932</name>
    <dbReference type="NCBI Taxonomy" id="1328866"/>
    <lineage>
        <taxon>Bacteria</taxon>
        <taxon>Bacillati</taxon>
        <taxon>Actinomycetota</taxon>
        <taxon>Actinomycetes</taxon>
        <taxon>Micrococcales</taxon>
        <taxon>Microbacteriaceae</taxon>
        <taxon>Rathayibacter</taxon>
    </lineage>
</organism>
<name>A0A3T0T1Y3_9MICO</name>
<evidence type="ECO:0000313" key="3">
    <source>
        <dbReference type="Proteomes" id="UP000285317"/>
    </source>
</evidence>